<reference evidence="1 2" key="1">
    <citation type="journal article" date="2022" name="bioRxiv">
        <title>The genome of the oomycete Peronosclerospora sorghi, a cosmopolitan pathogen of maize and sorghum, is inflated with dispersed pseudogenes.</title>
        <authorList>
            <person name="Fletcher K."/>
            <person name="Martin F."/>
            <person name="Isakeit T."/>
            <person name="Cavanaugh K."/>
            <person name="Magill C."/>
            <person name="Michelmore R."/>
        </authorList>
    </citation>
    <scope>NUCLEOTIDE SEQUENCE [LARGE SCALE GENOMIC DNA]</scope>
    <source>
        <strain evidence="1">P6</strain>
    </source>
</reference>
<comment type="caution">
    <text evidence="1">The sequence shown here is derived from an EMBL/GenBank/DDBJ whole genome shotgun (WGS) entry which is preliminary data.</text>
</comment>
<dbReference type="Proteomes" id="UP001163321">
    <property type="component" value="Chromosome 7"/>
</dbReference>
<accession>A0ACC0VS51</accession>
<gene>
    <name evidence="1" type="ORF">PsorP6_015158</name>
</gene>
<evidence type="ECO:0000313" key="2">
    <source>
        <dbReference type="Proteomes" id="UP001163321"/>
    </source>
</evidence>
<organism evidence="1 2">
    <name type="scientific">Peronosclerospora sorghi</name>
    <dbReference type="NCBI Taxonomy" id="230839"/>
    <lineage>
        <taxon>Eukaryota</taxon>
        <taxon>Sar</taxon>
        <taxon>Stramenopiles</taxon>
        <taxon>Oomycota</taxon>
        <taxon>Peronosporomycetes</taxon>
        <taxon>Peronosporales</taxon>
        <taxon>Peronosporaceae</taxon>
        <taxon>Peronosclerospora</taxon>
    </lineage>
</organism>
<protein>
    <submittedName>
        <fullName evidence="1">Uncharacterized protein</fullName>
    </submittedName>
</protein>
<name>A0ACC0VS51_9STRA</name>
<sequence>MSNVLVWVSSFSLSMKTLNTMFEKLFDTFPRLIFASKTYKNRSENFNVKKHAVVRTILKNMYYFDDLLGKSSYFPFCISLRTVAFFVSFVSFVSSFVTHRASLDHTYSSYCKSTLTSAMQYE</sequence>
<proteinExistence type="predicted"/>
<evidence type="ECO:0000313" key="1">
    <source>
        <dbReference type="EMBL" id="KAI9909165.1"/>
    </source>
</evidence>
<keyword evidence="2" id="KW-1185">Reference proteome</keyword>
<dbReference type="EMBL" id="CM047586">
    <property type="protein sequence ID" value="KAI9909165.1"/>
    <property type="molecule type" value="Genomic_DNA"/>
</dbReference>